<dbReference type="AlphaFoldDB" id="A0A6C0EVP1"/>
<accession>A0A6C0EVP1</accession>
<dbReference type="EMBL" id="MN738957">
    <property type="protein sequence ID" value="QHT33078.1"/>
    <property type="molecule type" value="Genomic_DNA"/>
</dbReference>
<proteinExistence type="predicted"/>
<name>A0A6C0EVP1_9ZZZZ</name>
<protein>
    <submittedName>
        <fullName evidence="1">Uncharacterized protein</fullName>
    </submittedName>
</protein>
<evidence type="ECO:0000313" key="1">
    <source>
        <dbReference type="EMBL" id="QHT33078.1"/>
    </source>
</evidence>
<reference evidence="1" key="1">
    <citation type="journal article" date="2020" name="Nature">
        <title>Giant virus diversity and host interactions through global metagenomics.</title>
        <authorList>
            <person name="Schulz F."/>
            <person name="Roux S."/>
            <person name="Paez-Espino D."/>
            <person name="Jungbluth S."/>
            <person name="Walsh D.A."/>
            <person name="Denef V.J."/>
            <person name="McMahon K.D."/>
            <person name="Konstantinidis K.T."/>
            <person name="Eloe-Fadrosh E.A."/>
            <person name="Kyrpides N.C."/>
            <person name="Woyke T."/>
        </authorList>
    </citation>
    <scope>NUCLEOTIDE SEQUENCE</scope>
    <source>
        <strain evidence="1">GVMAG-M-3300009161-34</strain>
    </source>
</reference>
<sequence length="398" mass="44759">MWFDERDILKHFTTFSSSIIELPDLNGYVLPHAGTEYTGQIIAHTMRFKPTKRFSKVYILFYPAKSSESHKTAHEYEVPYKSCLTIFEKVWKINTRNIEFVPYNVVTTTIPRLTRNEYRDSLIIVSADFSHFLDLQTAYEAENCAANAIIHNASPPPKCTDVVDHHDTFMRLYSFLPSTALPVLQWVGRTRSPGAKGVGYLSFLLRQEHIVGGGGIGNGGDGSSKLPHGMFVTCYDANMTARECLGKWFDTGGGGGSGGGSNGKKWTKKEEDELISDVVHKGRSISRLTGGPTTASNVPIKYCTITYLYRDVHTAPDKFIRGWHGLLASAFYLPEVFLEHTFDNGQWIKPEDKEWPQDYAFRLDDTLASLDRKAGVRVGTSSRGEKKLYTSALRYLRI</sequence>
<organism evidence="1">
    <name type="scientific">viral metagenome</name>
    <dbReference type="NCBI Taxonomy" id="1070528"/>
    <lineage>
        <taxon>unclassified sequences</taxon>
        <taxon>metagenomes</taxon>
        <taxon>organismal metagenomes</taxon>
    </lineage>
</organism>